<accession>A0ABR4PCB8</accession>
<organism evidence="2 3">
    <name type="scientific">Phlyctema vagabunda</name>
    <dbReference type="NCBI Taxonomy" id="108571"/>
    <lineage>
        <taxon>Eukaryota</taxon>
        <taxon>Fungi</taxon>
        <taxon>Dikarya</taxon>
        <taxon>Ascomycota</taxon>
        <taxon>Pezizomycotina</taxon>
        <taxon>Leotiomycetes</taxon>
        <taxon>Helotiales</taxon>
        <taxon>Dermateaceae</taxon>
        <taxon>Phlyctema</taxon>
    </lineage>
</organism>
<feature type="chain" id="PRO_5047444266" evidence="1">
    <location>
        <begin position="28"/>
        <end position="116"/>
    </location>
</feature>
<proteinExistence type="predicted"/>
<feature type="signal peptide" evidence="1">
    <location>
        <begin position="1"/>
        <end position="27"/>
    </location>
</feature>
<gene>
    <name evidence="2" type="ORF">PVAG01_07403</name>
</gene>
<dbReference type="Proteomes" id="UP001629113">
    <property type="component" value="Unassembled WGS sequence"/>
</dbReference>
<evidence type="ECO:0000256" key="1">
    <source>
        <dbReference type="SAM" id="SignalP"/>
    </source>
</evidence>
<keyword evidence="3" id="KW-1185">Reference proteome</keyword>
<evidence type="ECO:0000313" key="2">
    <source>
        <dbReference type="EMBL" id="KAL3420958.1"/>
    </source>
</evidence>
<comment type="caution">
    <text evidence="2">The sequence shown here is derived from an EMBL/GenBank/DDBJ whole genome shotgun (WGS) entry which is preliminary data.</text>
</comment>
<evidence type="ECO:0000313" key="3">
    <source>
        <dbReference type="Proteomes" id="UP001629113"/>
    </source>
</evidence>
<sequence length="116" mass="12775">MHLATLISTTMMVILLVLTMRIPSVLGLAAMPEPSTCFAARLAALHEHSTMLKLRVAKLEGLLVNTAPGELLVDDVLVELAEIEGIQWDMDRDLRGLNRWLDWAEDAAAKVGNEEL</sequence>
<dbReference type="EMBL" id="JBFCZG010000006">
    <property type="protein sequence ID" value="KAL3420958.1"/>
    <property type="molecule type" value="Genomic_DNA"/>
</dbReference>
<keyword evidence="1" id="KW-0732">Signal</keyword>
<protein>
    <submittedName>
        <fullName evidence="2">Uncharacterized protein</fullName>
    </submittedName>
</protein>
<name>A0ABR4PCB8_9HELO</name>
<reference evidence="2 3" key="1">
    <citation type="submission" date="2024-06" db="EMBL/GenBank/DDBJ databases">
        <title>Complete genome of Phlyctema vagabunda strain 19-DSS-EL-015.</title>
        <authorList>
            <person name="Fiorenzani C."/>
        </authorList>
    </citation>
    <scope>NUCLEOTIDE SEQUENCE [LARGE SCALE GENOMIC DNA]</scope>
    <source>
        <strain evidence="2 3">19-DSS-EL-015</strain>
    </source>
</reference>